<proteinExistence type="predicted"/>
<dbReference type="GO" id="GO:1901135">
    <property type="term" value="P:carbohydrate derivative metabolic process"/>
    <property type="evidence" value="ECO:0007669"/>
    <property type="project" value="UniProtKB-ARBA"/>
</dbReference>
<evidence type="ECO:0000313" key="3">
    <source>
        <dbReference type="Proteomes" id="UP000434580"/>
    </source>
</evidence>
<dbReference type="Gene3D" id="3.40.50.2000">
    <property type="entry name" value="Glycogen Phosphorylase B"/>
    <property type="match status" value="2"/>
</dbReference>
<dbReference type="EMBL" id="CACSII010000021">
    <property type="protein sequence ID" value="CAA0120739.1"/>
    <property type="molecule type" value="Genomic_DNA"/>
</dbReference>
<dbReference type="EC" id="2.4.1.337" evidence="2"/>
<dbReference type="OrthoDB" id="9768937at2"/>
<dbReference type="Pfam" id="PF00534">
    <property type="entry name" value="Glycos_transf_1"/>
    <property type="match status" value="1"/>
</dbReference>
<name>A0A5S9QSF8_9GAMM</name>
<dbReference type="Proteomes" id="UP000434580">
    <property type="component" value="Unassembled WGS sequence"/>
</dbReference>
<dbReference type="PANTHER" id="PTHR12526">
    <property type="entry name" value="GLYCOSYLTRANSFERASE"/>
    <property type="match status" value="1"/>
</dbReference>
<keyword evidence="2" id="KW-0328">Glycosyltransferase</keyword>
<keyword evidence="2" id="KW-0808">Transferase</keyword>
<dbReference type="InterPro" id="IPR001296">
    <property type="entry name" value="Glyco_trans_1"/>
</dbReference>
<feature type="domain" description="Glycosyl transferase family 1" evidence="1">
    <location>
        <begin position="175"/>
        <end position="332"/>
    </location>
</feature>
<evidence type="ECO:0000313" key="2">
    <source>
        <dbReference type="EMBL" id="CAA0120739.1"/>
    </source>
</evidence>
<accession>A0A5S9QSF8</accession>
<dbReference type="GO" id="GO:0047228">
    <property type="term" value="F:1,2-diacylglycerol 3-glucosyltransferase activity"/>
    <property type="evidence" value="ECO:0007669"/>
    <property type="project" value="UniProtKB-EC"/>
</dbReference>
<reference evidence="2 3" key="1">
    <citation type="submission" date="2019-11" db="EMBL/GenBank/DDBJ databases">
        <authorList>
            <person name="Holert J."/>
        </authorList>
    </citation>
    <scope>NUCLEOTIDE SEQUENCE [LARGE SCALE GENOMIC DNA]</scope>
    <source>
        <strain evidence="2">BC5_2</strain>
    </source>
</reference>
<dbReference type="AlphaFoldDB" id="A0A5S9QSF8"/>
<dbReference type="CDD" id="cd03801">
    <property type="entry name" value="GT4_PimA-like"/>
    <property type="match status" value="1"/>
</dbReference>
<organism evidence="2 3">
    <name type="scientific">BD1-7 clade bacterium</name>
    <dbReference type="NCBI Taxonomy" id="2029982"/>
    <lineage>
        <taxon>Bacteria</taxon>
        <taxon>Pseudomonadati</taxon>
        <taxon>Pseudomonadota</taxon>
        <taxon>Gammaproteobacteria</taxon>
        <taxon>Cellvibrionales</taxon>
        <taxon>Spongiibacteraceae</taxon>
        <taxon>BD1-7 clade</taxon>
    </lineage>
</organism>
<gene>
    <name evidence="2" type="primary">mgs</name>
    <name evidence="2" type="ORF">DPBNPPHM_02600</name>
</gene>
<dbReference type="SUPFAM" id="SSF53756">
    <property type="entry name" value="UDP-Glycosyltransferase/glycogen phosphorylase"/>
    <property type="match status" value="1"/>
</dbReference>
<sequence length="360" mass="40696">MSISTCGCRVAFILDHELKPYRIPFFVELQKKGFHVTVYHCGELLGFDQAFEQVRVKSKNIGPFEYRTLPCFSDFDFVVHMQNMRVLNLWTMTLNPLRRYNLLHWGIGVSSKRGLRQQNRNVVRVRNMLSYFCSALVLYSDYPKAFIPPNVLKKTFVAPNTVSSPNSTNYSGYEKDCFLFIGALNKRKGLFDLLGAFREFIASGSNARIKRLVIIGNGDQKKFVETYLAENGMEANVHLVGEVQNDVEKQRYFESAVACISPKQAGLSVLESFSYGVPFIAYEDAISGGEHLNIENGVNGFLVQGQRQLVEKMSALDSSEEMARSIGTNAHNFYQNSRSISHMVDGFLDAFDYIAALSDQ</sequence>
<evidence type="ECO:0000259" key="1">
    <source>
        <dbReference type="Pfam" id="PF00534"/>
    </source>
</evidence>
<protein>
    <submittedName>
        <fullName evidence="2">Alpha-monoglucosyldiacylglycerol synthase</fullName>
        <ecNumber evidence="2">2.4.1.337</ecNumber>
    </submittedName>
</protein>